<proteinExistence type="predicted"/>
<evidence type="ECO:0008006" key="3">
    <source>
        <dbReference type="Google" id="ProtNLM"/>
    </source>
</evidence>
<dbReference type="Proteomes" id="UP001208689">
    <property type="component" value="Chromosome"/>
</dbReference>
<dbReference type="EMBL" id="CP104013">
    <property type="protein sequence ID" value="UYP48311.1"/>
    <property type="molecule type" value="Genomic_DNA"/>
</dbReference>
<accession>A0ABY6HXQ8</accession>
<organism evidence="1 2">
    <name type="scientific">Candidatus Lokiarchaeum ossiferum</name>
    <dbReference type="NCBI Taxonomy" id="2951803"/>
    <lineage>
        <taxon>Archaea</taxon>
        <taxon>Promethearchaeati</taxon>
        <taxon>Promethearchaeota</taxon>
        <taxon>Promethearchaeia</taxon>
        <taxon>Promethearchaeales</taxon>
        <taxon>Promethearchaeaceae</taxon>
        <taxon>Candidatus Lokiarchaeum</taxon>
    </lineage>
</organism>
<protein>
    <recommendedName>
        <fullName evidence="3">FUZ/MON1/HPS1 first Longin domain-containing protein</fullName>
    </recommendedName>
</protein>
<keyword evidence="2" id="KW-1185">Reference proteome</keyword>
<sequence>MATKLWELWIIDRAGLALVHVKSDKISSRQQVSPVLFSGILTAVETLAAEAIDAIKMKDSKIIIVPVKDPVKFFVVGRVKIKEKDLNVRKILFKIRDAFIMEFAEILNCWAGDQTIFNYFKEITEKLYF</sequence>
<name>A0ABY6HXQ8_9ARCH</name>
<reference evidence="1" key="1">
    <citation type="submission" date="2022-09" db="EMBL/GenBank/DDBJ databases">
        <title>Actin cytoskeleton and complex cell architecture in an #Asgard archaeon.</title>
        <authorList>
            <person name="Ponce Toledo R.I."/>
            <person name="Schleper C."/>
            <person name="Rodrigues Oliveira T."/>
            <person name="Wollweber F."/>
            <person name="Xu J."/>
            <person name="Rittmann S."/>
            <person name="Klingl A."/>
            <person name="Pilhofer M."/>
        </authorList>
    </citation>
    <scope>NUCLEOTIDE SEQUENCE</scope>
    <source>
        <strain evidence="1">B-35</strain>
    </source>
</reference>
<evidence type="ECO:0000313" key="1">
    <source>
        <dbReference type="EMBL" id="UYP48311.1"/>
    </source>
</evidence>
<evidence type="ECO:0000313" key="2">
    <source>
        <dbReference type="Proteomes" id="UP001208689"/>
    </source>
</evidence>
<gene>
    <name evidence="1" type="ORF">NEF87_004596</name>
</gene>